<accession>A0AAD8WP96</accession>
<dbReference type="AlphaFoldDB" id="A0AAD8WP96"/>
<reference evidence="2" key="1">
    <citation type="submission" date="2023-07" db="EMBL/GenBank/DDBJ databases">
        <title>A chromosome-level genome assembly of Lolium multiflorum.</title>
        <authorList>
            <person name="Chen Y."/>
            <person name="Copetti D."/>
            <person name="Kolliker R."/>
            <person name="Studer B."/>
        </authorList>
    </citation>
    <scope>NUCLEOTIDE SEQUENCE</scope>
    <source>
        <strain evidence="2">02402/16</strain>
        <tissue evidence="2">Leaf</tissue>
    </source>
</reference>
<evidence type="ECO:0000313" key="3">
    <source>
        <dbReference type="Proteomes" id="UP001231189"/>
    </source>
</evidence>
<organism evidence="2 3">
    <name type="scientific">Lolium multiflorum</name>
    <name type="common">Italian ryegrass</name>
    <name type="synonym">Lolium perenne subsp. multiflorum</name>
    <dbReference type="NCBI Taxonomy" id="4521"/>
    <lineage>
        <taxon>Eukaryota</taxon>
        <taxon>Viridiplantae</taxon>
        <taxon>Streptophyta</taxon>
        <taxon>Embryophyta</taxon>
        <taxon>Tracheophyta</taxon>
        <taxon>Spermatophyta</taxon>
        <taxon>Magnoliopsida</taxon>
        <taxon>Liliopsida</taxon>
        <taxon>Poales</taxon>
        <taxon>Poaceae</taxon>
        <taxon>BOP clade</taxon>
        <taxon>Pooideae</taxon>
        <taxon>Poodae</taxon>
        <taxon>Poeae</taxon>
        <taxon>Poeae Chloroplast Group 2 (Poeae type)</taxon>
        <taxon>Loliodinae</taxon>
        <taxon>Loliinae</taxon>
        <taxon>Lolium</taxon>
    </lineage>
</organism>
<dbReference type="SMART" id="SM00256">
    <property type="entry name" value="FBOX"/>
    <property type="match status" value="1"/>
</dbReference>
<proteinExistence type="predicted"/>
<dbReference type="InterPro" id="IPR036047">
    <property type="entry name" value="F-box-like_dom_sf"/>
</dbReference>
<feature type="domain" description="F-box" evidence="1">
    <location>
        <begin position="7"/>
        <end position="47"/>
    </location>
</feature>
<sequence length="474" mass="54153">MDHTETLPHDVLAGVLGRLSPRDLAVSRCVRRAWCAIVDRRRLLLLRAEDLPHSVEGIYANYSGHERPQFLGRPSTQHPGVDYGNLHFLPHYTDGYMKIADHCNGLLLYGDTREFCVVNPATRRWERLPRMSDHVQFCTAYLAFDPTISPHYQVFLIQSKDLGLFDLTDCKQAEVPPEQLVEKNFTLSSSSLSKIPWSTEVPQHSVEWPTPLLTLEVFSSSTGLWQERSFAREGNATTRAVNVRGRMWIMMSGGLHGPRWRYSVYYHGALYVLHCRGAFVTRLSSSDGKYQAIKTPIDVKESKAGQSYLGRLGKDVYYANVHDQIRIWTLSGSSGQVDWVAKNSIGLEPLANIASVRPKGIFRPWILDDDRFLDEYGNNVNLAWKDFDWDSDDEDNILDTSNESGHQRGYFQLIGFHPYKEVIFFLSNHFEALAYDLDSSKVHYIGYLRPQCDSWTLLVDEAFLYTPCMIGDLT</sequence>
<dbReference type="InterPro" id="IPR001810">
    <property type="entry name" value="F-box_dom"/>
</dbReference>
<evidence type="ECO:0000259" key="1">
    <source>
        <dbReference type="SMART" id="SM00256"/>
    </source>
</evidence>
<dbReference type="Proteomes" id="UP001231189">
    <property type="component" value="Unassembled WGS sequence"/>
</dbReference>
<dbReference type="PANTHER" id="PTHR34591">
    <property type="entry name" value="OS03G0653100 PROTEIN-RELATED"/>
    <property type="match status" value="1"/>
</dbReference>
<name>A0AAD8WP96_LOLMU</name>
<protein>
    <recommendedName>
        <fullName evidence="1">F-box domain-containing protein</fullName>
    </recommendedName>
</protein>
<dbReference type="SUPFAM" id="SSF81383">
    <property type="entry name" value="F-box domain"/>
    <property type="match status" value="1"/>
</dbReference>
<dbReference type="PANTHER" id="PTHR34591:SF39">
    <property type="entry name" value="F-BOX DOMAIN-CONTAINING PROTEIN"/>
    <property type="match status" value="1"/>
</dbReference>
<keyword evidence="3" id="KW-1185">Reference proteome</keyword>
<gene>
    <name evidence="2" type="ORF">QYE76_057978</name>
</gene>
<evidence type="ECO:0000313" key="2">
    <source>
        <dbReference type="EMBL" id="KAK1669819.1"/>
    </source>
</evidence>
<dbReference type="EMBL" id="JAUUTY010000003">
    <property type="protein sequence ID" value="KAK1669819.1"/>
    <property type="molecule type" value="Genomic_DNA"/>
</dbReference>
<comment type="caution">
    <text evidence="2">The sequence shown here is derived from an EMBL/GenBank/DDBJ whole genome shotgun (WGS) entry which is preliminary data.</text>
</comment>